<feature type="domain" description="Thioesterase" evidence="4">
    <location>
        <begin position="68"/>
        <end position="134"/>
    </location>
</feature>
<dbReference type="Pfam" id="PF03061">
    <property type="entry name" value="4HBT"/>
    <property type="match status" value="1"/>
</dbReference>
<reference evidence="5 6" key="1">
    <citation type="submission" date="2018-06" db="EMBL/GenBank/DDBJ databases">
        <title>Genomic Encyclopedia of Type Strains, Phase III (KMG-III): the genomes of soil and plant-associated and newly described type strains.</title>
        <authorList>
            <person name="Whitman W."/>
        </authorList>
    </citation>
    <scope>NUCLEOTIDE SEQUENCE [LARGE SCALE GENOMIC DNA]</scope>
    <source>
        <strain evidence="5 6">CGMCC 4.7090</strain>
    </source>
</reference>
<dbReference type="FunFam" id="3.10.129.10:FF:000022">
    <property type="entry name" value="Phenylacetic acid degradation protein"/>
    <property type="match status" value="1"/>
</dbReference>
<name>A0A327Z2J2_9ACTN</name>
<dbReference type="EMBL" id="QLMJ01000027">
    <property type="protein sequence ID" value="RAK26432.1"/>
    <property type="molecule type" value="Genomic_DNA"/>
</dbReference>
<keyword evidence="6" id="KW-1185">Reference proteome</keyword>
<dbReference type="Proteomes" id="UP000249341">
    <property type="component" value="Unassembled WGS sequence"/>
</dbReference>
<dbReference type="Gene3D" id="3.10.129.10">
    <property type="entry name" value="Hotdog Thioesterase"/>
    <property type="match status" value="1"/>
</dbReference>
<accession>A0A327Z2J2</accession>
<organism evidence="5 6">
    <name type="scientific">Actinoplanes lutulentus</name>
    <dbReference type="NCBI Taxonomy" id="1287878"/>
    <lineage>
        <taxon>Bacteria</taxon>
        <taxon>Bacillati</taxon>
        <taxon>Actinomycetota</taxon>
        <taxon>Actinomycetes</taxon>
        <taxon>Micromonosporales</taxon>
        <taxon>Micromonosporaceae</taxon>
        <taxon>Actinoplanes</taxon>
    </lineage>
</organism>
<dbReference type="AlphaFoldDB" id="A0A327Z2J2"/>
<dbReference type="InterPro" id="IPR003736">
    <property type="entry name" value="PAAI_dom"/>
</dbReference>
<dbReference type="InterPro" id="IPR011973">
    <property type="entry name" value="PaaD"/>
</dbReference>
<dbReference type="NCBIfam" id="TIGR02286">
    <property type="entry name" value="PaaD"/>
    <property type="match status" value="1"/>
</dbReference>
<protein>
    <submittedName>
        <fullName evidence="5">Acyl-CoA thioesterase</fullName>
    </submittedName>
</protein>
<evidence type="ECO:0000313" key="5">
    <source>
        <dbReference type="EMBL" id="RAK26432.1"/>
    </source>
</evidence>
<proteinExistence type="inferred from homology"/>
<feature type="compositionally biased region" description="Basic and acidic residues" evidence="3">
    <location>
        <begin position="172"/>
        <end position="183"/>
    </location>
</feature>
<feature type="region of interest" description="Disordered" evidence="3">
    <location>
        <begin position="139"/>
        <end position="193"/>
    </location>
</feature>
<dbReference type="NCBIfam" id="TIGR00369">
    <property type="entry name" value="unchar_dom_1"/>
    <property type="match status" value="1"/>
</dbReference>
<evidence type="ECO:0000256" key="3">
    <source>
        <dbReference type="SAM" id="MobiDB-lite"/>
    </source>
</evidence>
<dbReference type="InterPro" id="IPR029069">
    <property type="entry name" value="HotDog_dom_sf"/>
</dbReference>
<evidence type="ECO:0000313" key="6">
    <source>
        <dbReference type="Proteomes" id="UP000249341"/>
    </source>
</evidence>
<feature type="compositionally biased region" description="Basic residues" evidence="3">
    <location>
        <begin position="184"/>
        <end position="193"/>
    </location>
</feature>
<evidence type="ECO:0000256" key="2">
    <source>
        <dbReference type="ARBA" id="ARBA00022801"/>
    </source>
</evidence>
<dbReference type="GO" id="GO:0016289">
    <property type="term" value="F:acyl-CoA hydrolase activity"/>
    <property type="evidence" value="ECO:0007669"/>
    <property type="project" value="UniProtKB-ARBA"/>
</dbReference>
<dbReference type="InterPro" id="IPR006683">
    <property type="entry name" value="Thioestr_dom"/>
</dbReference>
<comment type="similarity">
    <text evidence="1">Belongs to the thioesterase PaaI family.</text>
</comment>
<comment type="caution">
    <text evidence="5">The sequence shown here is derived from an EMBL/GenBank/DDBJ whole genome shotgun (WGS) entry which is preliminary data.</text>
</comment>
<dbReference type="PANTHER" id="PTHR42856">
    <property type="entry name" value="ACYL-COENZYME A THIOESTERASE PAAI"/>
    <property type="match status" value="1"/>
</dbReference>
<dbReference type="SUPFAM" id="SSF54637">
    <property type="entry name" value="Thioesterase/thiol ester dehydrase-isomerase"/>
    <property type="match status" value="1"/>
</dbReference>
<gene>
    <name evidence="5" type="ORF">B0I29_12722</name>
</gene>
<evidence type="ECO:0000256" key="1">
    <source>
        <dbReference type="ARBA" id="ARBA00008324"/>
    </source>
</evidence>
<sequence>MNADMKAGMNAEEIARRSAEEIARRSAEVMLAADRASKSLGIELRNVAPGTGEVTMVVRPDMANGWDICHGGLIATLADTAFAVACNSYGVLSLAAGFDITFLEPGRIGDHLLARAEERALKGRTGVYDVTVSRLRPDGTDGDPIAEFRGRSRNVGRPVRSVDGGALQLDQLARDREAGDAEHRRGRRHPSGG</sequence>
<keyword evidence="2" id="KW-0378">Hydrolase</keyword>
<dbReference type="CDD" id="cd03443">
    <property type="entry name" value="PaaI_thioesterase"/>
    <property type="match status" value="1"/>
</dbReference>
<dbReference type="PANTHER" id="PTHR42856:SF1">
    <property type="entry name" value="ACYL-COENZYME A THIOESTERASE PAAI"/>
    <property type="match status" value="1"/>
</dbReference>
<evidence type="ECO:0000259" key="4">
    <source>
        <dbReference type="Pfam" id="PF03061"/>
    </source>
</evidence>
<dbReference type="InterPro" id="IPR052723">
    <property type="entry name" value="Acyl-CoA_thioesterase_PaaI"/>
</dbReference>